<dbReference type="AlphaFoldDB" id="A0A1X2GU56"/>
<evidence type="ECO:0000256" key="1">
    <source>
        <dbReference type="ARBA" id="ARBA00004173"/>
    </source>
</evidence>
<feature type="domain" description="Complex 1 LYR protein" evidence="7">
    <location>
        <begin position="33"/>
        <end position="86"/>
    </location>
</feature>
<sequence>MRPALMLLSKAPPVPKFFKDADMSLNHFLIRGQVISLYRKLMRCTKGLKKSDAEELRLWIRADFERYRNERDLDKIKSLITSGQYQMHSLQSSVSLAHASR</sequence>
<evidence type="ECO:0000313" key="8">
    <source>
        <dbReference type="EMBL" id="ORX61564.1"/>
    </source>
</evidence>
<proteinExistence type="inferred from homology"/>
<keyword evidence="9" id="KW-1185">Reference proteome</keyword>
<dbReference type="EMBL" id="MCGT01000003">
    <property type="protein sequence ID" value="ORX61564.1"/>
    <property type="molecule type" value="Genomic_DNA"/>
</dbReference>
<evidence type="ECO:0000256" key="6">
    <source>
        <dbReference type="ARBA" id="ARBA00044735"/>
    </source>
</evidence>
<name>A0A1X2GU56_9FUNG</name>
<dbReference type="GO" id="GO:0005739">
    <property type="term" value="C:mitochondrion"/>
    <property type="evidence" value="ECO:0007669"/>
    <property type="project" value="UniProtKB-SubCell"/>
</dbReference>
<dbReference type="Proteomes" id="UP000242146">
    <property type="component" value="Unassembled WGS sequence"/>
</dbReference>
<accession>A0A1X2GU56</accession>
<protein>
    <recommendedName>
        <fullName evidence="5">LYR motif-containing protein 2</fullName>
    </recommendedName>
</protein>
<dbReference type="PANTHER" id="PTHR13675:SF0">
    <property type="entry name" value="LYR MOTIF-CONTAINING PROTEIN 2"/>
    <property type="match status" value="1"/>
</dbReference>
<comment type="caution">
    <text evidence="8">The sequence shown here is derived from an EMBL/GenBank/DDBJ whole genome shotgun (WGS) entry which is preliminary data.</text>
</comment>
<evidence type="ECO:0000256" key="3">
    <source>
        <dbReference type="ARBA" id="ARBA00022946"/>
    </source>
</evidence>
<dbReference type="STRING" id="101127.A0A1X2GU56"/>
<dbReference type="InterPro" id="IPR008011">
    <property type="entry name" value="Complex1_LYR_dom"/>
</dbReference>
<comment type="similarity">
    <text evidence="2">Belongs to the complex I LYR family.</text>
</comment>
<comment type="subcellular location">
    <subcellularLocation>
        <location evidence="1">Mitochondrion</location>
    </subcellularLocation>
</comment>
<keyword evidence="3" id="KW-0809">Transit peptide</keyword>
<keyword evidence="4" id="KW-0496">Mitochondrion</keyword>
<reference evidence="8 9" key="1">
    <citation type="submission" date="2016-07" db="EMBL/GenBank/DDBJ databases">
        <title>Pervasive Adenine N6-methylation of Active Genes in Fungi.</title>
        <authorList>
            <consortium name="DOE Joint Genome Institute"/>
            <person name="Mondo S.J."/>
            <person name="Dannebaum R.O."/>
            <person name="Kuo R.C."/>
            <person name="Labutti K."/>
            <person name="Haridas S."/>
            <person name="Kuo A."/>
            <person name="Salamov A."/>
            <person name="Ahrendt S.R."/>
            <person name="Lipzen A."/>
            <person name="Sullivan W."/>
            <person name="Andreopoulos W.B."/>
            <person name="Clum A."/>
            <person name="Lindquist E."/>
            <person name="Daum C."/>
            <person name="Ramamoorthy G.K."/>
            <person name="Gryganskyi A."/>
            <person name="Culley D."/>
            <person name="Magnuson J.K."/>
            <person name="James T.Y."/>
            <person name="O'Malley M.A."/>
            <person name="Stajich J.E."/>
            <person name="Spatafora J.W."/>
            <person name="Visel A."/>
            <person name="Grigoriev I.V."/>
        </authorList>
    </citation>
    <scope>NUCLEOTIDE SEQUENCE [LARGE SCALE GENOMIC DNA]</scope>
    <source>
        <strain evidence="8 9">NRRL 3301</strain>
    </source>
</reference>
<organism evidence="8 9">
    <name type="scientific">Hesseltinella vesiculosa</name>
    <dbReference type="NCBI Taxonomy" id="101127"/>
    <lineage>
        <taxon>Eukaryota</taxon>
        <taxon>Fungi</taxon>
        <taxon>Fungi incertae sedis</taxon>
        <taxon>Mucoromycota</taxon>
        <taxon>Mucoromycotina</taxon>
        <taxon>Mucoromycetes</taxon>
        <taxon>Mucorales</taxon>
        <taxon>Cunninghamellaceae</taxon>
        <taxon>Hesseltinella</taxon>
    </lineage>
</organism>
<evidence type="ECO:0000256" key="2">
    <source>
        <dbReference type="ARBA" id="ARBA00009508"/>
    </source>
</evidence>
<evidence type="ECO:0000313" key="9">
    <source>
        <dbReference type="Proteomes" id="UP000242146"/>
    </source>
</evidence>
<evidence type="ECO:0000259" key="7">
    <source>
        <dbReference type="Pfam" id="PF05347"/>
    </source>
</evidence>
<dbReference type="CDD" id="cd20262">
    <property type="entry name" value="Complex1_LYR_LYRM2"/>
    <property type="match status" value="1"/>
</dbReference>
<dbReference type="Pfam" id="PF05347">
    <property type="entry name" value="Complex1_LYR"/>
    <property type="match status" value="1"/>
</dbReference>
<gene>
    <name evidence="8" type="ORF">DM01DRAFT_1404343</name>
</gene>
<comment type="function">
    <text evidence="6">Involved in efficient integration of the N-module into mitochondrial respiratory chain complex I.</text>
</comment>
<evidence type="ECO:0000256" key="4">
    <source>
        <dbReference type="ARBA" id="ARBA00023128"/>
    </source>
</evidence>
<evidence type="ECO:0000256" key="5">
    <source>
        <dbReference type="ARBA" id="ARBA00026235"/>
    </source>
</evidence>
<dbReference type="PANTHER" id="PTHR13675">
    <property type="entry name" value="LYR MOTIF-CONTAINING PROTEIN 2"/>
    <property type="match status" value="1"/>
</dbReference>
<dbReference type="InterPro" id="IPR045293">
    <property type="entry name" value="Complex1_LYR_LYRM2"/>
</dbReference>
<dbReference type="OrthoDB" id="74240at2759"/>